<comment type="caution">
    <text evidence="1">The sequence shown here is derived from an EMBL/GenBank/DDBJ whole genome shotgun (WGS) entry which is preliminary data.</text>
</comment>
<accession>A0ABS9D2P3</accession>
<reference evidence="1 2" key="1">
    <citation type="submission" date="2022-01" db="EMBL/GenBank/DDBJ databases">
        <title>Octadecabacter sp. nov., isolated from a marine alga.</title>
        <authorList>
            <person name="Jin M.S."/>
            <person name="Kim H.M."/>
            <person name="Han D.M."/>
            <person name="Jung J.J."/>
            <person name="Jeon C.O."/>
        </authorList>
    </citation>
    <scope>NUCLEOTIDE SEQUENCE [LARGE SCALE GENOMIC DNA]</scope>
    <source>
        <strain evidence="1 2">G9-8</strain>
    </source>
</reference>
<evidence type="ECO:0000313" key="1">
    <source>
        <dbReference type="EMBL" id="MCF2872894.1"/>
    </source>
</evidence>
<dbReference type="RefSeq" id="WP_235227226.1">
    <property type="nucleotide sequence ID" value="NZ_JAKGAQ010000006.1"/>
</dbReference>
<dbReference type="Proteomes" id="UP001200557">
    <property type="component" value="Unassembled WGS sequence"/>
</dbReference>
<proteinExistence type="predicted"/>
<organism evidence="1 2">
    <name type="scientific">Octadecabacter dasysiphoniae</name>
    <dbReference type="NCBI Taxonomy" id="2909341"/>
    <lineage>
        <taxon>Bacteria</taxon>
        <taxon>Pseudomonadati</taxon>
        <taxon>Pseudomonadota</taxon>
        <taxon>Alphaproteobacteria</taxon>
        <taxon>Rhodobacterales</taxon>
        <taxon>Roseobacteraceae</taxon>
        <taxon>Octadecabacter</taxon>
    </lineage>
</organism>
<sequence length="197" mass="22641">MFGNTLARRAFFGAIWGKWRRVALRLSTCKFKGQRFIGILDDQNHLHFHSFEDVRKSYKLCTDHLSLAQIHGVTPRLVRKIMELAGIDYLRALFVRYEQGEQISDIARSIRMHPSNLSKQLREAGYKICRGKRRPTLTQIQISKAVLERKTINAVARKLQVHWETAKKALVENGFLMKPDAEQGAPYSITASPFDTS</sequence>
<name>A0ABS9D2P3_9RHOB</name>
<keyword evidence="2" id="KW-1185">Reference proteome</keyword>
<dbReference type="EMBL" id="JAKGAQ010000006">
    <property type="protein sequence ID" value="MCF2872894.1"/>
    <property type="molecule type" value="Genomic_DNA"/>
</dbReference>
<protein>
    <submittedName>
        <fullName evidence="1">Uncharacterized protein</fullName>
    </submittedName>
</protein>
<evidence type="ECO:0000313" key="2">
    <source>
        <dbReference type="Proteomes" id="UP001200557"/>
    </source>
</evidence>
<gene>
    <name evidence="1" type="ORF">L0664_17645</name>
</gene>